<gene>
    <name evidence="5" type="ORF">D7D94_08070</name>
</gene>
<comment type="similarity">
    <text evidence="1">Belongs to the AB hydrolase superfamily. AB hydrolase 2 family.</text>
</comment>
<evidence type="ECO:0000313" key="5">
    <source>
        <dbReference type="EMBL" id="QGU27627.1"/>
    </source>
</evidence>
<keyword evidence="6" id="KW-1185">Reference proteome</keyword>
<sequence>MEATPPLDDAAVRWTGPRDGRPVVVLLHGYGSDERDLFALARQLPDAFLYAAVRAPLGMPWPQPGYAWYPIEGLESRDAARTTDGARRFLEWLAQAVGEDQTVGLIGFSQGGAVALQAMRLEPERFAFCANLSGYATPGELEGDASLAERRPSVFWGRGTVDTVIPEALVVHTTDWLPRHADLVGRIYPGLGHAVSPGELDDLSMFLTKQAEEKSAPGALQDAPRSAPRIGSVES</sequence>
<evidence type="ECO:0000256" key="3">
    <source>
        <dbReference type="SAM" id="MobiDB-lite"/>
    </source>
</evidence>
<dbReference type="OrthoDB" id="9780848at2"/>
<dbReference type="Gene3D" id="3.40.50.1820">
    <property type="entry name" value="alpha/beta hydrolase"/>
    <property type="match status" value="1"/>
</dbReference>
<proteinExistence type="inferred from homology"/>
<dbReference type="InterPro" id="IPR050565">
    <property type="entry name" value="LYPA1-2/EST-like"/>
</dbReference>
<organism evidence="5 6">
    <name type="scientific">Microbacterium oryzae</name>
    <dbReference type="NCBI Taxonomy" id="743009"/>
    <lineage>
        <taxon>Bacteria</taxon>
        <taxon>Bacillati</taxon>
        <taxon>Actinomycetota</taxon>
        <taxon>Actinomycetes</taxon>
        <taxon>Micrococcales</taxon>
        <taxon>Microbacteriaceae</taxon>
        <taxon>Microbacterium</taxon>
    </lineage>
</organism>
<dbReference type="InterPro" id="IPR029058">
    <property type="entry name" value="AB_hydrolase_fold"/>
</dbReference>
<dbReference type="InterPro" id="IPR003140">
    <property type="entry name" value="PLipase/COase/thioEstase"/>
</dbReference>
<dbReference type="RefSeq" id="WP_156242126.1">
    <property type="nucleotide sequence ID" value="NZ_BAAAZL010000004.1"/>
</dbReference>
<dbReference type="AlphaFoldDB" id="A0A6I6E4C0"/>
<evidence type="ECO:0000256" key="2">
    <source>
        <dbReference type="ARBA" id="ARBA00022801"/>
    </source>
</evidence>
<accession>A0A6I6E4C0</accession>
<feature type="domain" description="Phospholipase/carboxylesterase/thioesterase" evidence="4">
    <location>
        <begin position="21"/>
        <end position="209"/>
    </location>
</feature>
<dbReference type="GO" id="GO:0016787">
    <property type="term" value="F:hydrolase activity"/>
    <property type="evidence" value="ECO:0007669"/>
    <property type="project" value="UniProtKB-KW"/>
</dbReference>
<evidence type="ECO:0000256" key="1">
    <source>
        <dbReference type="ARBA" id="ARBA00006499"/>
    </source>
</evidence>
<name>A0A6I6E4C0_9MICO</name>
<dbReference type="PANTHER" id="PTHR10655">
    <property type="entry name" value="LYSOPHOSPHOLIPASE-RELATED"/>
    <property type="match status" value="1"/>
</dbReference>
<dbReference type="SUPFAM" id="SSF53474">
    <property type="entry name" value="alpha/beta-Hydrolases"/>
    <property type="match status" value="1"/>
</dbReference>
<evidence type="ECO:0000259" key="4">
    <source>
        <dbReference type="Pfam" id="PF02230"/>
    </source>
</evidence>
<dbReference type="Pfam" id="PF02230">
    <property type="entry name" value="Abhydrolase_2"/>
    <property type="match status" value="1"/>
</dbReference>
<dbReference type="Proteomes" id="UP000422989">
    <property type="component" value="Chromosome"/>
</dbReference>
<reference evidence="5 6" key="1">
    <citation type="submission" date="2018-09" db="EMBL/GenBank/DDBJ databases">
        <title>Whole genome sequencing of Microbacterium oryzae strain MB-10T.</title>
        <authorList>
            <person name="Das S.K."/>
        </authorList>
    </citation>
    <scope>NUCLEOTIDE SEQUENCE [LARGE SCALE GENOMIC DNA]</scope>
    <source>
        <strain evidence="5 6">MB-10</strain>
    </source>
</reference>
<dbReference type="EMBL" id="CP032550">
    <property type="protein sequence ID" value="QGU27627.1"/>
    <property type="molecule type" value="Genomic_DNA"/>
</dbReference>
<evidence type="ECO:0000313" key="6">
    <source>
        <dbReference type="Proteomes" id="UP000422989"/>
    </source>
</evidence>
<keyword evidence="2" id="KW-0378">Hydrolase</keyword>
<dbReference type="KEGG" id="moj:D7D94_08070"/>
<dbReference type="PANTHER" id="PTHR10655:SF17">
    <property type="entry name" value="LYSOPHOSPHOLIPASE-LIKE PROTEIN 1"/>
    <property type="match status" value="1"/>
</dbReference>
<protein>
    <submittedName>
        <fullName evidence="5">Esterase</fullName>
    </submittedName>
</protein>
<feature type="region of interest" description="Disordered" evidence="3">
    <location>
        <begin position="211"/>
        <end position="235"/>
    </location>
</feature>